<keyword evidence="1" id="KW-0812">Transmembrane</keyword>
<feature type="transmembrane region" description="Helical" evidence="1">
    <location>
        <begin position="79"/>
        <end position="101"/>
    </location>
</feature>
<dbReference type="EMBL" id="QKLU01000003">
    <property type="protein sequence ID" value="PYF74887.1"/>
    <property type="molecule type" value="Genomic_DNA"/>
</dbReference>
<proteinExistence type="predicted"/>
<protein>
    <recommendedName>
        <fullName evidence="4">Hemolysin III</fullName>
    </recommendedName>
</protein>
<evidence type="ECO:0008006" key="4">
    <source>
        <dbReference type="Google" id="ProtNLM"/>
    </source>
</evidence>
<feature type="transmembrane region" description="Helical" evidence="1">
    <location>
        <begin position="167"/>
        <end position="184"/>
    </location>
</feature>
<gene>
    <name evidence="2" type="ORF">B0O44_103333</name>
</gene>
<dbReference type="OrthoDB" id="946254at2"/>
<keyword evidence="1" id="KW-0472">Membrane</keyword>
<evidence type="ECO:0000256" key="1">
    <source>
        <dbReference type="SAM" id="Phobius"/>
    </source>
</evidence>
<feature type="transmembrane region" description="Helical" evidence="1">
    <location>
        <begin position="108"/>
        <end position="125"/>
    </location>
</feature>
<feature type="transmembrane region" description="Helical" evidence="1">
    <location>
        <begin position="54"/>
        <end position="73"/>
    </location>
</feature>
<dbReference type="RefSeq" id="WP_110829742.1">
    <property type="nucleotide sequence ID" value="NZ_QKLU01000003.1"/>
</dbReference>
<dbReference type="AlphaFoldDB" id="A0A318UHS0"/>
<organism evidence="2 3">
    <name type="scientific">Pedobacter nutrimenti</name>
    <dbReference type="NCBI Taxonomy" id="1241337"/>
    <lineage>
        <taxon>Bacteria</taxon>
        <taxon>Pseudomonadati</taxon>
        <taxon>Bacteroidota</taxon>
        <taxon>Sphingobacteriia</taxon>
        <taxon>Sphingobacteriales</taxon>
        <taxon>Sphingobacteriaceae</taxon>
        <taxon>Pedobacter</taxon>
    </lineage>
</organism>
<sequence>MTLLTTPADGGSVYTETNLNHFFPEPLNTITSCFFLGIALYWTFRLRNKHQQHLYLSFALLLLYIGGIGGTLYHGLRRWHFFIMMDWVPIMLLCLSAGVYFLSKLMKWYYAMLALVLYLGIQFWLRTVISKQDIQLLININYAMMATLVLLPVLAYLIHSNWKHGKWVGIALVSFICALTFRIADQWHWLDSGTHFLWHSFGAIASFCMFNYIFLVNQQPLVVPKK</sequence>
<feature type="transmembrane region" description="Helical" evidence="1">
    <location>
        <begin position="196"/>
        <end position="216"/>
    </location>
</feature>
<keyword evidence="3" id="KW-1185">Reference proteome</keyword>
<comment type="caution">
    <text evidence="2">The sequence shown here is derived from an EMBL/GenBank/DDBJ whole genome shotgun (WGS) entry which is preliminary data.</text>
</comment>
<accession>A0A318UHS0</accession>
<reference evidence="2 3" key="1">
    <citation type="submission" date="2018-06" db="EMBL/GenBank/DDBJ databases">
        <title>Genomic Encyclopedia of Archaeal and Bacterial Type Strains, Phase II (KMG-II): from individual species to whole genera.</title>
        <authorList>
            <person name="Goeker M."/>
        </authorList>
    </citation>
    <scope>NUCLEOTIDE SEQUENCE [LARGE SCALE GENOMIC DNA]</scope>
    <source>
        <strain evidence="2 3">DSM 27372</strain>
    </source>
</reference>
<name>A0A318UHS0_9SPHI</name>
<evidence type="ECO:0000313" key="2">
    <source>
        <dbReference type="EMBL" id="PYF74887.1"/>
    </source>
</evidence>
<evidence type="ECO:0000313" key="3">
    <source>
        <dbReference type="Proteomes" id="UP000248198"/>
    </source>
</evidence>
<dbReference type="Proteomes" id="UP000248198">
    <property type="component" value="Unassembled WGS sequence"/>
</dbReference>
<keyword evidence="1" id="KW-1133">Transmembrane helix</keyword>
<feature type="transmembrane region" description="Helical" evidence="1">
    <location>
        <begin position="26"/>
        <end position="42"/>
    </location>
</feature>
<feature type="transmembrane region" description="Helical" evidence="1">
    <location>
        <begin position="137"/>
        <end position="158"/>
    </location>
</feature>